<comment type="caution">
    <text evidence="1">The sequence shown here is derived from an EMBL/GenBank/DDBJ whole genome shotgun (WGS) entry which is preliminary data.</text>
</comment>
<evidence type="ECO:0000313" key="1">
    <source>
        <dbReference type="EMBL" id="EJX09263.1"/>
    </source>
</evidence>
<protein>
    <submittedName>
        <fullName evidence="1">Uncharacterized protein</fullName>
    </submittedName>
</protein>
<reference evidence="1" key="1">
    <citation type="journal article" date="2012" name="PLoS ONE">
        <title>Gene sets for utilization of primary and secondary nutrition supplies in the distal gut of endangered iberian lynx.</title>
        <authorList>
            <person name="Alcaide M."/>
            <person name="Messina E."/>
            <person name="Richter M."/>
            <person name="Bargiela R."/>
            <person name="Peplies J."/>
            <person name="Huws S.A."/>
            <person name="Newbold C.J."/>
            <person name="Golyshin P.N."/>
            <person name="Simon M.A."/>
            <person name="Lopez G."/>
            <person name="Yakimov M.M."/>
            <person name="Ferrer M."/>
        </authorList>
    </citation>
    <scope>NUCLEOTIDE SEQUENCE</scope>
</reference>
<dbReference type="AlphaFoldDB" id="J9H0R5"/>
<name>J9H0R5_9ZZZZ</name>
<gene>
    <name evidence="1" type="ORF">EVA_02629</name>
</gene>
<proteinExistence type="predicted"/>
<dbReference type="EMBL" id="AMCI01000431">
    <property type="protein sequence ID" value="EJX09263.1"/>
    <property type="molecule type" value="Genomic_DNA"/>
</dbReference>
<accession>J9H0R5</accession>
<dbReference type="InterPro" id="IPR046106">
    <property type="entry name" value="DUF6043"/>
</dbReference>
<sequence length="245" mass="28029">MYEQLDCLFGSSVDKAIPHQKLLRNNPYLFSAYYWMIFDDGFIKLADWVSASMLKADSSRWKRILAESIIESLVHTSFNKLPFAYSKKKWESMSKGTAKEKVQSILQKISGKRGRKQVYVLLEEMLNPDDVHKLMTEITSILTEWKEEDGEKNTILACLYAALTNCRLLNGTFNYRTFHAAILERFPSLGFKAGFDYAEALYYAILEGNTCKGNTSLTDSVIQKGKNKAQQLGLHFRIVLSSDVY</sequence>
<organism evidence="1">
    <name type="scientific">gut metagenome</name>
    <dbReference type="NCBI Taxonomy" id="749906"/>
    <lineage>
        <taxon>unclassified sequences</taxon>
        <taxon>metagenomes</taxon>
        <taxon>organismal metagenomes</taxon>
    </lineage>
</organism>
<dbReference type="Pfam" id="PF19509">
    <property type="entry name" value="DUF6043"/>
    <property type="match status" value="1"/>
</dbReference>